<name>A0A0C2MJ80_THEKT</name>
<dbReference type="Pfam" id="PF24681">
    <property type="entry name" value="Kelch_KLHDC2_KLHL20_DRC7"/>
    <property type="match status" value="1"/>
</dbReference>
<proteinExistence type="predicted"/>
<dbReference type="AlphaFoldDB" id="A0A0C2MJ80"/>
<comment type="caution">
    <text evidence="3">The sequence shown here is derived from an EMBL/GenBank/DDBJ whole genome shotgun (WGS) entry which is preliminary data.</text>
</comment>
<keyword evidence="2" id="KW-0677">Repeat</keyword>
<keyword evidence="4" id="KW-1185">Reference proteome</keyword>
<dbReference type="InterPro" id="IPR052125">
    <property type="entry name" value="KLHDC10"/>
</dbReference>
<evidence type="ECO:0000313" key="4">
    <source>
        <dbReference type="Proteomes" id="UP000031668"/>
    </source>
</evidence>
<evidence type="ECO:0000256" key="2">
    <source>
        <dbReference type="ARBA" id="ARBA00022737"/>
    </source>
</evidence>
<keyword evidence="1" id="KW-0880">Kelch repeat</keyword>
<dbReference type="SUPFAM" id="SSF117281">
    <property type="entry name" value="Kelch motif"/>
    <property type="match status" value="1"/>
</dbReference>
<dbReference type="EMBL" id="JWZT01003286">
    <property type="protein sequence ID" value="KII67196.1"/>
    <property type="molecule type" value="Genomic_DNA"/>
</dbReference>
<organism evidence="3 4">
    <name type="scientific">Thelohanellus kitauei</name>
    <name type="common">Myxosporean</name>
    <dbReference type="NCBI Taxonomy" id="669202"/>
    <lineage>
        <taxon>Eukaryota</taxon>
        <taxon>Metazoa</taxon>
        <taxon>Cnidaria</taxon>
        <taxon>Myxozoa</taxon>
        <taxon>Myxosporea</taxon>
        <taxon>Bivalvulida</taxon>
        <taxon>Platysporina</taxon>
        <taxon>Myxobolidae</taxon>
        <taxon>Thelohanellus</taxon>
    </lineage>
</organism>
<evidence type="ECO:0000313" key="3">
    <source>
        <dbReference type="EMBL" id="KII67196.1"/>
    </source>
</evidence>
<sequence>MASIDNYVIVYGGVSMSGIVMDDLWVLDTTTGIWNRYDLPTCVEKRCLYSAICTFQDNVYIFGGTGNRKREDISNILVSYNVKHNLWETLHPTAKSNEDNDLPKMYNASIYYYENCIWVIGGHDGNQYFGTANKFCLRSHIWHEVEIFGWVGHPTFRCDGILYYGKLKFLNFRLYYFNNRDLAPFAFSRVRVFDIYTQFLYDLPTTSTTSMFPENRKGESIALIDHYVYLIGGRRPNMVHDGKNI</sequence>
<dbReference type="Gene3D" id="2.120.10.80">
    <property type="entry name" value="Kelch-type beta propeller"/>
    <property type="match status" value="1"/>
</dbReference>
<dbReference type="PANTHER" id="PTHR46428:SF1">
    <property type="entry name" value="KELCH DOMAIN-CONTAINING PROTEIN 10"/>
    <property type="match status" value="1"/>
</dbReference>
<gene>
    <name evidence="3" type="ORF">RF11_13427</name>
</gene>
<dbReference type="GO" id="GO:0032874">
    <property type="term" value="P:positive regulation of stress-activated MAPK cascade"/>
    <property type="evidence" value="ECO:0007669"/>
    <property type="project" value="TreeGrafter"/>
</dbReference>
<dbReference type="PANTHER" id="PTHR46428">
    <property type="entry name" value="KELCH DOMAIN-CONTAINING PROTEIN 10"/>
    <property type="match status" value="1"/>
</dbReference>
<accession>A0A0C2MJ80</accession>
<protein>
    <recommendedName>
        <fullName evidence="5">Kelch domain-containing protein 10</fullName>
    </recommendedName>
</protein>
<evidence type="ECO:0008006" key="5">
    <source>
        <dbReference type="Google" id="ProtNLM"/>
    </source>
</evidence>
<reference evidence="3 4" key="1">
    <citation type="journal article" date="2014" name="Genome Biol. Evol.">
        <title>The genome of the myxosporean Thelohanellus kitauei shows adaptations to nutrient acquisition within its fish host.</title>
        <authorList>
            <person name="Yang Y."/>
            <person name="Xiong J."/>
            <person name="Zhou Z."/>
            <person name="Huo F."/>
            <person name="Miao W."/>
            <person name="Ran C."/>
            <person name="Liu Y."/>
            <person name="Zhang J."/>
            <person name="Feng J."/>
            <person name="Wang M."/>
            <person name="Wang M."/>
            <person name="Wang L."/>
            <person name="Yao B."/>
        </authorList>
    </citation>
    <scope>NUCLEOTIDE SEQUENCE [LARGE SCALE GENOMIC DNA]</scope>
    <source>
        <strain evidence="3">Wuqing</strain>
    </source>
</reference>
<dbReference type="InterPro" id="IPR015915">
    <property type="entry name" value="Kelch-typ_b-propeller"/>
</dbReference>
<evidence type="ECO:0000256" key="1">
    <source>
        <dbReference type="ARBA" id="ARBA00022441"/>
    </source>
</evidence>
<dbReference type="Proteomes" id="UP000031668">
    <property type="component" value="Unassembled WGS sequence"/>
</dbReference>
<dbReference type="OrthoDB" id="45365at2759"/>